<dbReference type="RefSeq" id="WP_137263024.1">
    <property type="nucleotide sequence ID" value="NZ_SZQL01000015.1"/>
</dbReference>
<dbReference type="InterPro" id="IPR005183">
    <property type="entry name" value="DUF305_CopM-like"/>
</dbReference>
<dbReference type="PANTHER" id="PTHR36933:SF1">
    <property type="entry name" value="SLL0788 PROTEIN"/>
    <property type="match status" value="1"/>
</dbReference>
<feature type="domain" description="DUF305" evidence="2">
    <location>
        <begin position="142"/>
        <end position="222"/>
    </location>
</feature>
<reference evidence="3 4" key="1">
    <citation type="submission" date="2019-05" db="EMBL/GenBank/DDBJ databases">
        <title>Panacibacter sp. strain 17mud1-8 Genome sequencing and assembly.</title>
        <authorList>
            <person name="Chhetri G."/>
        </authorList>
    </citation>
    <scope>NUCLEOTIDE SEQUENCE [LARGE SCALE GENOMIC DNA]</scope>
    <source>
        <strain evidence="3 4">17mud1-8</strain>
    </source>
</reference>
<dbReference type="EMBL" id="SZQL01000015">
    <property type="protein sequence ID" value="TKK66292.1"/>
    <property type="molecule type" value="Genomic_DNA"/>
</dbReference>
<proteinExistence type="predicted"/>
<dbReference type="Gene3D" id="1.20.1260.10">
    <property type="match status" value="2"/>
</dbReference>
<dbReference type="PROSITE" id="PS51257">
    <property type="entry name" value="PROKAR_LIPOPROTEIN"/>
    <property type="match status" value="1"/>
</dbReference>
<dbReference type="PANTHER" id="PTHR36933">
    <property type="entry name" value="SLL0788 PROTEIN"/>
    <property type="match status" value="1"/>
</dbReference>
<keyword evidence="4" id="KW-1185">Reference proteome</keyword>
<feature type="signal peptide" evidence="1">
    <location>
        <begin position="1"/>
        <end position="22"/>
    </location>
</feature>
<organism evidence="3 4">
    <name type="scientific">Ilyomonas limi</name>
    <dbReference type="NCBI Taxonomy" id="2575867"/>
    <lineage>
        <taxon>Bacteria</taxon>
        <taxon>Pseudomonadati</taxon>
        <taxon>Bacteroidota</taxon>
        <taxon>Chitinophagia</taxon>
        <taxon>Chitinophagales</taxon>
        <taxon>Chitinophagaceae</taxon>
        <taxon>Ilyomonas</taxon>
    </lineage>
</organism>
<accession>A0A4U3KVC2</accession>
<sequence>MNNKIKLAITLTAGVIFFSACNNGTATDKNGADTTTMSNMNSDTMDKKMDMGNTNSMNSGLMGSMNSMMDKMSSMQMSGDFDMDFANMMIEHHQGAIDMSEEELKSGKDEKMKTMAQKIITEQKEEQSKLKDFVKNHKIMKMDMGQHDQLSKEMTDMKASMSSMQMTGNTDKDFATMMIPHHESAVKMFKDELSYGMNAQLKQMAQKGISDQTKEIDEFKSWMSANK</sequence>
<protein>
    <submittedName>
        <fullName evidence="3">DUF305 domain-containing protein</fullName>
    </submittedName>
</protein>
<dbReference type="Proteomes" id="UP000305848">
    <property type="component" value="Unassembled WGS sequence"/>
</dbReference>
<keyword evidence="1" id="KW-0732">Signal</keyword>
<gene>
    <name evidence="3" type="ORF">FC093_17050</name>
</gene>
<dbReference type="OrthoDB" id="8603558at2"/>
<dbReference type="Pfam" id="PF03713">
    <property type="entry name" value="DUF305"/>
    <property type="match status" value="2"/>
</dbReference>
<dbReference type="InterPro" id="IPR012347">
    <property type="entry name" value="Ferritin-like"/>
</dbReference>
<feature type="chain" id="PRO_5020309462" evidence="1">
    <location>
        <begin position="23"/>
        <end position="227"/>
    </location>
</feature>
<comment type="caution">
    <text evidence="3">The sequence shown here is derived from an EMBL/GenBank/DDBJ whole genome shotgun (WGS) entry which is preliminary data.</text>
</comment>
<dbReference type="AlphaFoldDB" id="A0A4U3KVC2"/>
<evidence type="ECO:0000313" key="3">
    <source>
        <dbReference type="EMBL" id="TKK66292.1"/>
    </source>
</evidence>
<evidence type="ECO:0000256" key="1">
    <source>
        <dbReference type="SAM" id="SignalP"/>
    </source>
</evidence>
<evidence type="ECO:0000259" key="2">
    <source>
        <dbReference type="Pfam" id="PF03713"/>
    </source>
</evidence>
<evidence type="ECO:0000313" key="4">
    <source>
        <dbReference type="Proteomes" id="UP000305848"/>
    </source>
</evidence>
<feature type="domain" description="DUF305" evidence="2">
    <location>
        <begin position="31"/>
        <end position="133"/>
    </location>
</feature>
<name>A0A4U3KVC2_9BACT</name>